<evidence type="ECO:0000313" key="2">
    <source>
        <dbReference type="Proteomes" id="UP000244225"/>
    </source>
</evidence>
<organism evidence="1 2">
    <name type="scientific">Pontibacter mucosus</name>
    <dbReference type="NCBI Taxonomy" id="1649266"/>
    <lineage>
        <taxon>Bacteria</taxon>
        <taxon>Pseudomonadati</taxon>
        <taxon>Bacteroidota</taxon>
        <taxon>Cytophagia</taxon>
        <taxon>Cytophagales</taxon>
        <taxon>Hymenobacteraceae</taxon>
        <taxon>Pontibacter</taxon>
    </lineage>
</organism>
<dbReference type="Proteomes" id="UP000244225">
    <property type="component" value="Unassembled WGS sequence"/>
</dbReference>
<protein>
    <submittedName>
        <fullName evidence="1">Uncharacterized protein</fullName>
    </submittedName>
</protein>
<comment type="caution">
    <text evidence="1">The sequence shown here is derived from an EMBL/GenBank/DDBJ whole genome shotgun (WGS) entry which is preliminary data.</text>
</comment>
<dbReference type="RefSeq" id="WP_108211875.1">
    <property type="nucleotide sequence ID" value="NZ_QBKI01000005.1"/>
</dbReference>
<dbReference type="EMBL" id="QBKI01000005">
    <property type="protein sequence ID" value="PTX18824.1"/>
    <property type="molecule type" value="Genomic_DNA"/>
</dbReference>
<dbReference type="AlphaFoldDB" id="A0A2T5YHQ3"/>
<name>A0A2T5YHQ3_9BACT</name>
<proteinExistence type="predicted"/>
<sequence>MNLINFIIGLVFISHINGFLQVEKPKVQEKLSLTELYVVDLEVKEKSQAGLCDCSVGERRSQNECELSEVVIIKVKYQADSSVFARNEILNHTKLLIRNDLKSDLKVGENHNVVLTHTSSKDYLQLIRILPELQEKEYEFVSAGQLTSLIECKGRQQTFRKK</sequence>
<gene>
    <name evidence="1" type="ORF">C8N40_105113</name>
</gene>
<reference evidence="1 2" key="1">
    <citation type="submission" date="2018-04" db="EMBL/GenBank/DDBJ databases">
        <title>Genomic Encyclopedia of Archaeal and Bacterial Type Strains, Phase II (KMG-II): from individual species to whole genera.</title>
        <authorList>
            <person name="Goeker M."/>
        </authorList>
    </citation>
    <scope>NUCLEOTIDE SEQUENCE [LARGE SCALE GENOMIC DNA]</scope>
    <source>
        <strain evidence="1 2">DSM 100162</strain>
    </source>
</reference>
<keyword evidence="2" id="KW-1185">Reference proteome</keyword>
<accession>A0A2T5YHQ3</accession>
<evidence type="ECO:0000313" key="1">
    <source>
        <dbReference type="EMBL" id="PTX18824.1"/>
    </source>
</evidence>